<proteinExistence type="predicted"/>
<dbReference type="GO" id="GO:0015074">
    <property type="term" value="P:DNA integration"/>
    <property type="evidence" value="ECO:0007669"/>
    <property type="project" value="InterPro"/>
</dbReference>
<evidence type="ECO:0000256" key="4">
    <source>
        <dbReference type="SAM" id="MobiDB-lite"/>
    </source>
</evidence>
<reference evidence="7 8" key="1">
    <citation type="journal article" date="2015" name="Genome Announc.">
        <title>Complete and Assembled Genome Sequence of Bifidobacterium kashiwanohense PV20-2, Isolated from the Feces of an Anemic Kenyan Infant.</title>
        <authorList>
            <person name="Vazquez-Gutierrez P."/>
            <person name="Lacroix C."/>
            <person name="Chassard C."/>
            <person name="Klumpp J."/>
            <person name="Jans C."/>
            <person name="Stevens M.J."/>
        </authorList>
    </citation>
    <scope>NUCLEOTIDE SEQUENCE [LARGE SCALE GENOMIC DNA]</scope>
    <source>
        <strain evidence="7 8">PV20-2</strain>
    </source>
</reference>
<dbReference type="Proteomes" id="UP000030625">
    <property type="component" value="Chromosome"/>
</dbReference>
<dbReference type="InterPro" id="IPR010998">
    <property type="entry name" value="Integrase_recombinase_N"/>
</dbReference>
<protein>
    <submittedName>
        <fullName evidence="7">Integrase</fullName>
    </submittedName>
</protein>
<name>A0A0A7I5I4_9BIFI</name>
<dbReference type="InterPro" id="IPR053876">
    <property type="entry name" value="Phage_int_M"/>
</dbReference>
<dbReference type="PANTHER" id="PTHR30349:SF93">
    <property type="entry name" value="FELS-2 PROPHAGE PROTEIN"/>
    <property type="match status" value="1"/>
</dbReference>
<feature type="region of interest" description="Disordered" evidence="4">
    <location>
        <begin position="1"/>
        <end position="45"/>
    </location>
</feature>
<evidence type="ECO:0000256" key="3">
    <source>
        <dbReference type="PROSITE-ProRule" id="PRU01248"/>
    </source>
</evidence>
<evidence type="ECO:0000259" key="5">
    <source>
        <dbReference type="PROSITE" id="PS51898"/>
    </source>
</evidence>
<dbReference type="EMBL" id="CP007456">
    <property type="protein sequence ID" value="AIZ14465.1"/>
    <property type="molecule type" value="Genomic_DNA"/>
</dbReference>
<dbReference type="InterPro" id="IPR002104">
    <property type="entry name" value="Integrase_catalytic"/>
</dbReference>
<dbReference type="AlphaFoldDB" id="A0A0A7I5I4"/>
<dbReference type="Gene3D" id="1.10.443.10">
    <property type="entry name" value="Intergrase catalytic core"/>
    <property type="match status" value="1"/>
</dbReference>
<evidence type="ECO:0000256" key="1">
    <source>
        <dbReference type="ARBA" id="ARBA00023125"/>
    </source>
</evidence>
<dbReference type="PROSITE" id="PS51900">
    <property type="entry name" value="CB"/>
    <property type="match status" value="1"/>
</dbReference>
<dbReference type="HOGENOM" id="CLU_027562_17_1_11"/>
<dbReference type="GO" id="GO:0003677">
    <property type="term" value="F:DNA binding"/>
    <property type="evidence" value="ECO:0007669"/>
    <property type="project" value="UniProtKB-UniRule"/>
</dbReference>
<dbReference type="OrthoDB" id="1822491at2"/>
<dbReference type="SUPFAM" id="SSF56349">
    <property type="entry name" value="DNA breaking-rejoining enzymes"/>
    <property type="match status" value="1"/>
</dbReference>
<organism evidence="7 8">
    <name type="scientific">Bifidobacterium catenulatum PV20-2</name>
    <dbReference type="NCBI Taxonomy" id="1447716"/>
    <lineage>
        <taxon>Bacteria</taxon>
        <taxon>Bacillati</taxon>
        <taxon>Actinomycetota</taxon>
        <taxon>Actinomycetes</taxon>
        <taxon>Bifidobacteriales</taxon>
        <taxon>Bifidobacteriaceae</taxon>
        <taxon>Bifidobacterium</taxon>
    </lineage>
</organism>
<evidence type="ECO:0000313" key="7">
    <source>
        <dbReference type="EMBL" id="AIZ14465.1"/>
    </source>
</evidence>
<dbReference type="KEGG" id="bka:AH68_04550"/>
<dbReference type="Gene3D" id="1.10.150.130">
    <property type="match status" value="1"/>
</dbReference>
<feature type="domain" description="Tyr recombinase" evidence="5">
    <location>
        <begin position="177"/>
        <end position="396"/>
    </location>
</feature>
<sequence length="406" mass="46175">MAGKTKNRRTGGSGSVFQDSKGRWHFRKDMGTDPATGRRRPPIEATGMVKSEARARFQAKIAEWERDGRLPSKDGPKTADYFERWMEKHRTTVNPTTWRNESSWMRTMNAIIGNIRLNRLTADDINGMCRRLRRTRKSKTVNTYLAVLGAMLRTAKRDGLIADDPMENVGRMPEDRYERPILDVADPAKVIEAALAEPDPAVAVFDSPDEREKWALMFELAFTTGMRPGERYGLMPYQLELHHGIPVINVCQQAKPIPAGATIPDWMEAEHLDGAIWLTKPKTAKGVRTVPIPQGLWDRLWAHIVKWGVPSHGLVFTNLYGHPIRRDNEEKRWRRALKMAGLPYVDIYSARHWLATELAAAGASDEERTAIMGHTDIHTTSVYTHWRERRLAKTLDAALPDLRDGQ</sequence>
<evidence type="ECO:0000313" key="8">
    <source>
        <dbReference type="Proteomes" id="UP000030625"/>
    </source>
</evidence>
<dbReference type="Pfam" id="PF22022">
    <property type="entry name" value="Phage_int_M"/>
    <property type="match status" value="1"/>
</dbReference>
<dbReference type="InterPro" id="IPR011010">
    <property type="entry name" value="DNA_brk_join_enz"/>
</dbReference>
<evidence type="ECO:0000256" key="2">
    <source>
        <dbReference type="ARBA" id="ARBA00023172"/>
    </source>
</evidence>
<dbReference type="STRING" id="1447716.AH68_04550"/>
<dbReference type="Pfam" id="PF00589">
    <property type="entry name" value="Phage_integrase"/>
    <property type="match status" value="1"/>
</dbReference>
<dbReference type="InterPro" id="IPR044068">
    <property type="entry name" value="CB"/>
</dbReference>
<feature type="domain" description="Core-binding (CB)" evidence="6">
    <location>
        <begin position="76"/>
        <end position="156"/>
    </location>
</feature>
<dbReference type="GO" id="GO:0006310">
    <property type="term" value="P:DNA recombination"/>
    <property type="evidence" value="ECO:0007669"/>
    <property type="project" value="UniProtKB-KW"/>
</dbReference>
<dbReference type="InterPro" id="IPR050090">
    <property type="entry name" value="Tyrosine_recombinase_XerCD"/>
</dbReference>
<dbReference type="PROSITE" id="PS51898">
    <property type="entry name" value="TYR_RECOMBINASE"/>
    <property type="match status" value="1"/>
</dbReference>
<dbReference type="CDD" id="cd01189">
    <property type="entry name" value="INT_ICEBs1_C_like"/>
    <property type="match status" value="1"/>
</dbReference>
<dbReference type="PANTHER" id="PTHR30349">
    <property type="entry name" value="PHAGE INTEGRASE-RELATED"/>
    <property type="match status" value="1"/>
</dbReference>
<evidence type="ECO:0000259" key="6">
    <source>
        <dbReference type="PROSITE" id="PS51900"/>
    </source>
</evidence>
<dbReference type="InterPro" id="IPR013762">
    <property type="entry name" value="Integrase-like_cat_sf"/>
</dbReference>
<keyword evidence="2" id="KW-0233">DNA recombination</keyword>
<dbReference type="RefSeq" id="WP_039198011.1">
    <property type="nucleotide sequence ID" value="NZ_CP007456.1"/>
</dbReference>
<gene>
    <name evidence="7" type="ORF">AH68_04550</name>
</gene>
<keyword evidence="1 3" id="KW-0238">DNA-binding</keyword>
<accession>A0A0A7I5I4</accession>